<accession>A0AA96LJS1</accession>
<dbReference type="PROSITE" id="PS50949">
    <property type="entry name" value="HTH_GNTR"/>
    <property type="match status" value="1"/>
</dbReference>
<evidence type="ECO:0000259" key="4">
    <source>
        <dbReference type="PROSITE" id="PS50949"/>
    </source>
</evidence>
<dbReference type="PANTHER" id="PTHR43537:SF5">
    <property type="entry name" value="UXU OPERON TRANSCRIPTIONAL REGULATOR"/>
    <property type="match status" value="1"/>
</dbReference>
<dbReference type="RefSeq" id="WP_315607176.1">
    <property type="nucleotide sequence ID" value="NZ_CP130318.1"/>
</dbReference>
<keyword evidence="6" id="KW-1185">Reference proteome</keyword>
<protein>
    <submittedName>
        <fullName evidence="5">FadR/GntR family transcriptional regulator</fullName>
    </submittedName>
</protein>
<dbReference type="KEGG" id="paun:MJA45_10355"/>
<dbReference type="Gene3D" id="1.10.10.10">
    <property type="entry name" value="Winged helix-like DNA-binding domain superfamily/Winged helix DNA-binding domain"/>
    <property type="match status" value="1"/>
</dbReference>
<evidence type="ECO:0000313" key="6">
    <source>
        <dbReference type="Proteomes" id="UP001305702"/>
    </source>
</evidence>
<dbReference type="SUPFAM" id="SSF48008">
    <property type="entry name" value="GntR ligand-binding domain-like"/>
    <property type="match status" value="1"/>
</dbReference>
<dbReference type="GO" id="GO:0003677">
    <property type="term" value="F:DNA binding"/>
    <property type="evidence" value="ECO:0007669"/>
    <property type="project" value="UniProtKB-KW"/>
</dbReference>
<feature type="domain" description="HTH gntR-type" evidence="4">
    <location>
        <begin position="9"/>
        <end position="77"/>
    </location>
</feature>
<evidence type="ECO:0000256" key="3">
    <source>
        <dbReference type="ARBA" id="ARBA00023163"/>
    </source>
</evidence>
<sequence length="239" mass="26807">MEIAKLSKKNHYEHITEQLQNLIVEGKLQPGDRLPSTKELSERFGVGRSTMREALSALKAMGLIEIRQGGPSTVSRLPGADKVDIPGLHQLITNRDELLELLEARKSLEVSNAGLAALKRSVPDLESFARILEEMAAHIGDEETGERTDLLFHSALARSTHNGIMEGIFDTISSRMELAIRETRRIELYSNASVSERLYREHLAIFEAIRSGHPDAAQDRMKEHLHHVEGILMKYLQKG</sequence>
<evidence type="ECO:0000313" key="5">
    <source>
        <dbReference type="EMBL" id="WNQ13396.1"/>
    </source>
</evidence>
<dbReference type="AlphaFoldDB" id="A0AA96LJS1"/>
<dbReference type="InterPro" id="IPR008920">
    <property type="entry name" value="TF_FadR/GntR_C"/>
</dbReference>
<keyword evidence="2" id="KW-0238">DNA-binding</keyword>
<proteinExistence type="predicted"/>
<name>A0AA96LJS1_9BACL</name>
<dbReference type="PANTHER" id="PTHR43537">
    <property type="entry name" value="TRANSCRIPTIONAL REGULATOR, GNTR FAMILY"/>
    <property type="match status" value="1"/>
</dbReference>
<dbReference type="CDD" id="cd07377">
    <property type="entry name" value="WHTH_GntR"/>
    <property type="match status" value="1"/>
</dbReference>
<dbReference type="Proteomes" id="UP001305702">
    <property type="component" value="Chromosome"/>
</dbReference>
<dbReference type="SMART" id="SM00895">
    <property type="entry name" value="FCD"/>
    <property type="match status" value="1"/>
</dbReference>
<evidence type="ECO:0000256" key="2">
    <source>
        <dbReference type="ARBA" id="ARBA00023125"/>
    </source>
</evidence>
<keyword evidence="1" id="KW-0805">Transcription regulation</keyword>
<dbReference type="SMART" id="SM00345">
    <property type="entry name" value="HTH_GNTR"/>
    <property type="match status" value="1"/>
</dbReference>
<evidence type="ECO:0000256" key="1">
    <source>
        <dbReference type="ARBA" id="ARBA00023015"/>
    </source>
</evidence>
<dbReference type="EMBL" id="CP130318">
    <property type="protein sequence ID" value="WNQ13396.1"/>
    <property type="molecule type" value="Genomic_DNA"/>
</dbReference>
<dbReference type="InterPro" id="IPR036390">
    <property type="entry name" value="WH_DNA-bd_sf"/>
</dbReference>
<dbReference type="SUPFAM" id="SSF46785">
    <property type="entry name" value="Winged helix' DNA-binding domain"/>
    <property type="match status" value="1"/>
</dbReference>
<gene>
    <name evidence="5" type="ORF">MJA45_10355</name>
</gene>
<keyword evidence="3" id="KW-0804">Transcription</keyword>
<dbReference type="Pfam" id="PF00392">
    <property type="entry name" value="GntR"/>
    <property type="match status" value="1"/>
</dbReference>
<dbReference type="InterPro" id="IPR036388">
    <property type="entry name" value="WH-like_DNA-bd_sf"/>
</dbReference>
<dbReference type="Gene3D" id="1.20.120.530">
    <property type="entry name" value="GntR ligand-binding domain-like"/>
    <property type="match status" value="1"/>
</dbReference>
<dbReference type="InterPro" id="IPR011711">
    <property type="entry name" value="GntR_C"/>
</dbReference>
<reference evidence="5 6" key="1">
    <citation type="submission" date="2022-02" db="EMBL/GenBank/DDBJ databases">
        <title>Paenibacillus sp. MBLB1776 Whole Genome Shotgun Sequencing.</title>
        <authorList>
            <person name="Hwang C.Y."/>
            <person name="Cho E.-S."/>
            <person name="Seo M.-J."/>
        </authorList>
    </citation>
    <scope>NUCLEOTIDE SEQUENCE [LARGE SCALE GENOMIC DNA]</scope>
    <source>
        <strain evidence="5 6">MBLB1776</strain>
    </source>
</reference>
<dbReference type="InterPro" id="IPR000524">
    <property type="entry name" value="Tscrpt_reg_HTH_GntR"/>
</dbReference>
<organism evidence="5 6">
    <name type="scientific">Paenibacillus aurantius</name>
    <dbReference type="NCBI Taxonomy" id="2918900"/>
    <lineage>
        <taxon>Bacteria</taxon>
        <taxon>Bacillati</taxon>
        <taxon>Bacillota</taxon>
        <taxon>Bacilli</taxon>
        <taxon>Bacillales</taxon>
        <taxon>Paenibacillaceae</taxon>
        <taxon>Paenibacillus</taxon>
    </lineage>
</organism>
<dbReference type="GO" id="GO:0003700">
    <property type="term" value="F:DNA-binding transcription factor activity"/>
    <property type="evidence" value="ECO:0007669"/>
    <property type="project" value="InterPro"/>
</dbReference>
<dbReference type="PRINTS" id="PR00035">
    <property type="entry name" value="HTHGNTR"/>
</dbReference>
<dbReference type="Pfam" id="PF07729">
    <property type="entry name" value="FCD"/>
    <property type="match status" value="1"/>
</dbReference>